<evidence type="ECO:0000313" key="2">
    <source>
        <dbReference type="Proteomes" id="UP000193467"/>
    </source>
</evidence>
<organism evidence="1 2">
    <name type="scientific">Leucosporidium creatinivorum</name>
    <dbReference type="NCBI Taxonomy" id="106004"/>
    <lineage>
        <taxon>Eukaryota</taxon>
        <taxon>Fungi</taxon>
        <taxon>Dikarya</taxon>
        <taxon>Basidiomycota</taxon>
        <taxon>Pucciniomycotina</taxon>
        <taxon>Microbotryomycetes</taxon>
        <taxon>Leucosporidiales</taxon>
        <taxon>Leucosporidium</taxon>
    </lineage>
</organism>
<reference evidence="1 2" key="1">
    <citation type="submission" date="2016-07" db="EMBL/GenBank/DDBJ databases">
        <title>Pervasive Adenine N6-methylation of Active Genes in Fungi.</title>
        <authorList>
            <consortium name="DOE Joint Genome Institute"/>
            <person name="Mondo S.J."/>
            <person name="Dannebaum R.O."/>
            <person name="Kuo R.C."/>
            <person name="Labutti K."/>
            <person name="Haridas S."/>
            <person name="Kuo A."/>
            <person name="Salamov A."/>
            <person name="Ahrendt S.R."/>
            <person name="Lipzen A."/>
            <person name="Sullivan W."/>
            <person name="Andreopoulos W.B."/>
            <person name="Clum A."/>
            <person name="Lindquist E."/>
            <person name="Daum C."/>
            <person name="Ramamoorthy G.K."/>
            <person name="Gryganskyi A."/>
            <person name="Culley D."/>
            <person name="Magnuson J.K."/>
            <person name="James T.Y."/>
            <person name="O'Malley M.A."/>
            <person name="Stajich J.E."/>
            <person name="Spatafora J.W."/>
            <person name="Visel A."/>
            <person name="Grigoriev I.V."/>
        </authorList>
    </citation>
    <scope>NUCLEOTIDE SEQUENCE [LARGE SCALE GENOMIC DNA]</scope>
    <source>
        <strain evidence="1 2">62-1032</strain>
    </source>
</reference>
<dbReference type="EMBL" id="MCGR01000018">
    <property type="protein sequence ID" value="ORY84176.1"/>
    <property type="molecule type" value="Genomic_DNA"/>
</dbReference>
<evidence type="ECO:0000313" key="1">
    <source>
        <dbReference type="EMBL" id="ORY84176.1"/>
    </source>
</evidence>
<keyword evidence="2" id="KW-1185">Reference proteome</keyword>
<accession>A0A1Y2FLT3</accession>
<gene>
    <name evidence="1" type="ORF">BCR35DRAFT_62651</name>
</gene>
<comment type="caution">
    <text evidence="1">The sequence shown here is derived from an EMBL/GenBank/DDBJ whole genome shotgun (WGS) entry which is preliminary data.</text>
</comment>
<protein>
    <submittedName>
        <fullName evidence="1">Uncharacterized protein</fullName>
    </submittedName>
</protein>
<dbReference type="AlphaFoldDB" id="A0A1Y2FLT3"/>
<proteinExistence type="predicted"/>
<sequence length="193" mass="20895">MYRYCTVQKLLLCFPPSLPSPFALLHLATALPLLRRLSLPSHLITASPAIETKLKPTHPTSTRPTLDAGALLAAPAELELALAVADEELPLVGLVTLDEVEASWDPEMVELLFTMLLVDSAECDGEFWSGEVNRVLVSLLVARVLMFDAEVLVGSGSKDDCRRGLKVVTARAGAVARLHASRRRVAEGSCILR</sequence>
<dbReference type="InParanoid" id="A0A1Y2FLT3"/>
<dbReference type="Proteomes" id="UP000193467">
    <property type="component" value="Unassembled WGS sequence"/>
</dbReference>
<name>A0A1Y2FLT3_9BASI</name>